<dbReference type="Proteomes" id="UP001595528">
    <property type="component" value="Unassembled WGS sequence"/>
</dbReference>
<dbReference type="RefSeq" id="WP_379906776.1">
    <property type="nucleotide sequence ID" value="NZ_JBHRTR010000054.1"/>
</dbReference>
<reference evidence="3" key="1">
    <citation type="journal article" date="2019" name="Int. J. Syst. Evol. Microbiol.">
        <title>The Global Catalogue of Microorganisms (GCM) 10K type strain sequencing project: providing services to taxonomists for standard genome sequencing and annotation.</title>
        <authorList>
            <consortium name="The Broad Institute Genomics Platform"/>
            <consortium name="The Broad Institute Genome Sequencing Center for Infectious Disease"/>
            <person name="Wu L."/>
            <person name="Ma J."/>
        </authorList>
    </citation>
    <scope>NUCLEOTIDE SEQUENCE [LARGE SCALE GENOMIC DNA]</scope>
    <source>
        <strain evidence="3">KCTC 42964</strain>
    </source>
</reference>
<evidence type="ECO:0000256" key="1">
    <source>
        <dbReference type="ARBA" id="ARBA00022679"/>
    </source>
</evidence>
<dbReference type="InterPro" id="IPR003673">
    <property type="entry name" value="CoA-Trfase_fam_III"/>
</dbReference>
<protein>
    <submittedName>
        <fullName evidence="2">CaiB/BaiF CoA transferase family protein</fullName>
    </submittedName>
</protein>
<dbReference type="PANTHER" id="PTHR48207">
    <property type="entry name" value="SUCCINATE--HYDROXYMETHYLGLUTARATE COA-TRANSFERASE"/>
    <property type="match status" value="1"/>
</dbReference>
<organism evidence="2 3">
    <name type="scientific">Marinibaculum pumilum</name>
    <dbReference type="NCBI Taxonomy" id="1766165"/>
    <lineage>
        <taxon>Bacteria</taxon>
        <taxon>Pseudomonadati</taxon>
        <taxon>Pseudomonadota</taxon>
        <taxon>Alphaproteobacteria</taxon>
        <taxon>Rhodospirillales</taxon>
        <taxon>Rhodospirillaceae</taxon>
        <taxon>Marinibaculum</taxon>
    </lineage>
</organism>
<proteinExistence type="predicted"/>
<dbReference type="EMBL" id="JBHRTR010000054">
    <property type="protein sequence ID" value="MFC3231305.1"/>
    <property type="molecule type" value="Genomic_DNA"/>
</dbReference>
<sequence>MTETEQALPLSHIRVLDLTRVRAGPTAVRQLADWGADVIKVELPAALEGDNALGGSRSGPDFQNLHRNKRSLTLDLKNPEGRDLFLKLAATADVVVENFRPDVKHRLGVGYDDLAGINPRLIYASLSAFGEEGPYRPRPGVDQIVQGMSGLMSVTGEPDGRPMRVGIPVADLSAGLMAAMGVLLALVHRDRTGRGQWVQTSLLNAQLFMLDFQAARWLMAGEEPGRAGNDHPTNVPMGLFRTADDPINIAPVGQSMWRRLCEVLGAPEWADDPRYASLKARQQNRADLNAAIEDRLATAPAAHWLKLLDEAEIPSGPMNTIRQAFDDPQVRHNRMARNYAAPDGSSRTLVGQPIALSGTRDMPFRAAPERGADTDAILAELGYDPAAIARLHEGNIV</sequence>
<dbReference type="Gene3D" id="3.40.50.10540">
    <property type="entry name" value="Crotonobetainyl-coa:carnitine coa-transferase, domain 1"/>
    <property type="match status" value="1"/>
</dbReference>
<dbReference type="InterPro" id="IPR023606">
    <property type="entry name" value="CoA-Trfase_III_dom_1_sf"/>
</dbReference>
<dbReference type="SUPFAM" id="SSF89796">
    <property type="entry name" value="CoA-transferase family III (CaiB/BaiF)"/>
    <property type="match status" value="1"/>
</dbReference>
<evidence type="ECO:0000313" key="3">
    <source>
        <dbReference type="Proteomes" id="UP001595528"/>
    </source>
</evidence>
<gene>
    <name evidence="2" type="ORF">ACFOGJ_28915</name>
</gene>
<keyword evidence="3" id="KW-1185">Reference proteome</keyword>
<accession>A0ABV7L9W0</accession>
<dbReference type="Pfam" id="PF02515">
    <property type="entry name" value="CoA_transf_3"/>
    <property type="match status" value="1"/>
</dbReference>
<evidence type="ECO:0000313" key="2">
    <source>
        <dbReference type="EMBL" id="MFC3231305.1"/>
    </source>
</evidence>
<comment type="caution">
    <text evidence="2">The sequence shown here is derived from an EMBL/GenBank/DDBJ whole genome shotgun (WGS) entry which is preliminary data.</text>
</comment>
<dbReference type="Gene3D" id="3.30.1540.10">
    <property type="entry name" value="formyl-coa transferase, domain 3"/>
    <property type="match status" value="1"/>
</dbReference>
<dbReference type="InterPro" id="IPR050483">
    <property type="entry name" value="CoA-transferase_III_domain"/>
</dbReference>
<dbReference type="GO" id="GO:0016740">
    <property type="term" value="F:transferase activity"/>
    <property type="evidence" value="ECO:0007669"/>
    <property type="project" value="UniProtKB-KW"/>
</dbReference>
<dbReference type="InterPro" id="IPR044855">
    <property type="entry name" value="CoA-Trfase_III_dom3_sf"/>
</dbReference>
<dbReference type="PANTHER" id="PTHR48207:SF3">
    <property type="entry name" value="SUCCINATE--HYDROXYMETHYLGLUTARATE COA-TRANSFERASE"/>
    <property type="match status" value="1"/>
</dbReference>
<keyword evidence="1 2" id="KW-0808">Transferase</keyword>
<name>A0ABV7L9W0_9PROT</name>